<name>A0A6J5LTP0_9CAUD</name>
<proteinExistence type="predicted"/>
<protein>
    <submittedName>
        <fullName evidence="1">Uncharacterized protein</fullName>
    </submittedName>
</protein>
<evidence type="ECO:0000313" key="1">
    <source>
        <dbReference type="EMBL" id="CAB4137122.1"/>
    </source>
</evidence>
<sequence length="125" mass="14554">MIQLTQGATEFIFLTLTEKQTIASPNYLFRFVNRTTRDEVAFVLLNALDVSPFKDRYNKFSIKVPKYFGLGNIGEWLYYVYEQTSAYNVDYTQATGLLEEGIMKLSPSTTFEYTQHEVDNTYITR</sequence>
<dbReference type="EMBL" id="LR796333">
    <property type="protein sequence ID" value="CAB4137122.1"/>
    <property type="molecule type" value="Genomic_DNA"/>
</dbReference>
<reference evidence="1" key="1">
    <citation type="submission" date="2020-04" db="EMBL/GenBank/DDBJ databases">
        <authorList>
            <person name="Chiriac C."/>
            <person name="Salcher M."/>
            <person name="Ghai R."/>
            <person name="Kavagutti S V."/>
        </authorList>
    </citation>
    <scope>NUCLEOTIDE SEQUENCE</scope>
</reference>
<accession>A0A6J5LTP0</accession>
<gene>
    <name evidence="1" type="ORF">UFOVP321_6</name>
</gene>
<organism evidence="1">
    <name type="scientific">uncultured Caudovirales phage</name>
    <dbReference type="NCBI Taxonomy" id="2100421"/>
    <lineage>
        <taxon>Viruses</taxon>
        <taxon>Duplodnaviria</taxon>
        <taxon>Heunggongvirae</taxon>
        <taxon>Uroviricota</taxon>
        <taxon>Caudoviricetes</taxon>
        <taxon>Peduoviridae</taxon>
        <taxon>Maltschvirus</taxon>
        <taxon>Maltschvirus maltsch</taxon>
    </lineage>
</organism>